<feature type="transmembrane region" description="Helical" evidence="1">
    <location>
        <begin position="170"/>
        <end position="190"/>
    </location>
</feature>
<dbReference type="EMBL" id="LR134155">
    <property type="protein sequence ID" value="VEA70002.1"/>
    <property type="molecule type" value="Genomic_DNA"/>
</dbReference>
<accession>A0A3S4HZC5</accession>
<keyword evidence="1" id="KW-0472">Membrane</keyword>
<feature type="transmembrane region" description="Helical" evidence="1">
    <location>
        <begin position="128"/>
        <end position="150"/>
    </location>
</feature>
<dbReference type="Proteomes" id="UP000271603">
    <property type="component" value="Chromosome"/>
</dbReference>
<keyword evidence="1" id="KW-1133">Transmembrane helix</keyword>
<gene>
    <name evidence="2" type="ORF">NCTC9419_01494</name>
</gene>
<keyword evidence="1" id="KW-0812">Transmembrane</keyword>
<reference evidence="2 3" key="1">
    <citation type="submission" date="2018-12" db="EMBL/GenBank/DDBJ databases">
        <authorList>
            <consortium name="Pathogen Informatics"/>
        </authorList>
    </citation>
    <scope>NUCLEOTIDE SEQUENCE [LARGE SCALE GENOMIC DNA]</scope>
    <source>
        <strain evidence="2 3">NCTC9419</strain>
    </source>
</reference>
<proteinExistence type="predicted"/>
<evidence type="ECO:0000313" key="2">
    <source>
        <dbReference type="EMBL" id="VEA70002.1"/>
    </source>
</evidence>
<dbReference type="AlphaFoldDB" id="A0A3S4HZC5"/>
<evidence type="ECO:0000313" key="3">
    <source>
        <dbReference type="Proteomes" id="UP000271603"/>
    </source>
</evidence>
<protein>
    <submittedName>
        <fullName evidence="2">Uncharacterized protein</fullName>
    </submittedName>
</protein>
<sequence length="209" mass="24425">MNIIDIATKIIIPAIGIVVAAIGQKDKWIITTDRLFEKYAKLSKFTFKLSNQLNDSKLKDISGEYGYAAIIRKKGLTKDERYTLLNMLNPVEGIEDYHTCSDYLKISVIDRRFVWKNKHYNNIIYKRTILTITSILYYISSIMLFIPIFYQPFRDTFIGVLFRNLTTNMQIGISLYIMIFGLFFFVMTLNKLSKLYRAEKLIKNSTPTH</sequence>
<name>A0A3S4HZC5_SERRU</name>
<evidence type="ECO:0000256" key="1">
    <source>
        <dbReference type="SAM" id="Phobius"/>
    </source>
</evidence>
<organism evidence="2 3">
    <name type="scientific">Serratia rubidaea</name>
    <name type="common">Serratia marinorubra</name>
    <dbReference type="NCBI Taxonomy" id="61652"/>
    <lineage>
        <taxon>Bacteria</taxon>
        <taxon>Pseudomonadati</taxon>
        <taxon>Pseudomonadota</taxon>
        <taxon>Gammaproteobacteria</taxon>
        <taxon>Enterobacterales</taxon>
        <taxon>Yersiniaceae</taxon>
        <taxon>Serratia</taxon>
    </lineage>
</organism>